<feature type="domain" description="TIR" evidence="2">
    <location>
        <begin position="686"/>
        <end position="789"/>
    </location>
</feature>
<dbReference type="Pfam" id="PF08477">
    <property type="entry name" value="Roc"/>
    <property type="match status" value="1"/>
</dbReference>
<feature type="domain" description="COR" evidence="3">
    <location>
        <begin position="332"/>
        <end position="413"/>
    </location>
</feature>
<dbReference type="Gene3D" id="3.30.70.1390">
    <property type="entry name" value="ROC domain from the Parkinson's disease-associated leucine-rich repeat kinase 2"/>
    <property type="match status" value="1"/>
</dbReference>
<comment type="caution">
    <text evidence="4">The sequence shown here is derived from an EMBL/GenBank/DDBJ whole genome shotgun (WGS) entry which is preliminary data.</text>
</comment>
<organism evidence="4 5">
    <name type="scientific">Hondaea fermentalgiana</name>
    <dbReference type="NCBI Taxonomy" id="2315210"/>
    <lineage>
        <taxon>Eukaryota</taxon>
        <taxon>Sar</taxon>
        <taxon>Stramenopiles</taxon>
        <taxon>Bigyra</taxon>
        <taxon>Labyrinthulomycetes</taxon>
        <taxon>Thraustochytrida</taxon>
        <taxon>Thraustochytriidae</taxon>
        <taxon>Hondaea</taxon>
    </lineage>
</organism>
<reference evidence="4 5" key="1">
    <citation type="submission" date="2017-12" db="EMBL/GenBank/DDBJ databases">
        <title>Sequencing, de novo assembly and annotation of complete genome of a new Thraustochytrid species, strain FCC1311.</title>
        <authorList>
            <person name="Sedici K."/>
            <person name="Godart F."/>
            <person name="Aiese Cigliano R."/>
            <person name="Sanseverino W."/>
            <person name="Barakat M."/>
            <person name="Ortet P."/>
            <person name="Marechal E."/>
            <person name="Cagnac O."/>
            <person name="Amato A."/>
        </authorList>
    </citation>
    <scope>NUCLEOTIDE SEQUENCE [LARGE SCALE GENOMIC DNA]</scope>
</reference>
<evidence type="ECO:0000313" key="5">
    <source>
        <dbReference type="Proteomes" id="UP000241890"/>
    </source>
</evidence>
<dbReference type="InterPro" id="IPR027417">
    <property type="entry name" value="P-loop_NTPase"/>
</dbReference>
<dbReference type="SUPFAM" id="SSF52200">
    <property type="entry name" value="Toll/Interleukin receptor TIR domain"/>
    <property type="match status" value="1"/>
</dbReference>
<dbReference type="AlphaFoldDB" id="A0A2R5GPY6"/>
<dbReference type="Pfam" id="PF16095">
    <property type="entry name" value="COR-A"/>
    <property type="match status" value="1"/>
</dbReference>
<dbReference type="EMBL" id="BEYU01000076">
    <property type="protein sequence ID" value="GBG30411.1"/>
    <property type="molecule type" value="Genomic_DNA"/>
</dbReference>
<dbReference type="InterPro" id="IPR011990">
    <property type="entry name" value="TPR-like_helical_dom_sf"/>
</dbReference>
<dbReference type="InParanoid" id="A0A2R5GPY6"/>
<dbReference type="Gene3D" id="3.40.50.10140">
    <property type="entry name" value="Toll/interleukin-1 receptor homology (TIR) domain"/>
    <property type="match status" value="1"/>
</dbReference>
<keyword evidence="1" id="KW-0677">Repeat</keyword>
<proteinExistence type="predicted"/>
<keyword evidence="5" id="KW-1185">Reference proteome</keyword>
<gene>
    <name evidence="4" type="ORF">FCC1311_066302</name>
</gene>
<evidence type="ECO:0000259" key="2">
    <source>
        <dbReference type="Pfam" id="PF13676"/>
    </source>
</evidence>
<protein>
    <submittedName>
        <fullName evidence="4">Ras-related protein Rab-27A</fullName>
    </submittedName>
</protein>
<evidence type="ECO:0000256" key="1">
    <source>
        <dbReference type="ARBA" id="ARBA00022737"/>
    </source>
</evidence>
<evidence type="ECO:0000259" key="3">
    <source>
        <dbReference type="Pfam" id="PF16095"/>
    </source>
</evidence>
<dbReference type="Gene3D" id="1.25.40.10">
    <property type="entry name" value="Tetratricopeptide repeat domain"/>
    <property type="match status" value="1"/>
</dbReference>
<dbReference type="PANTHER" id="PTHR47679:SF2">
    <property type="entry name" value="C-TERMINAL OF ROC (COR) DOMAIN-CONTAINING PROTEIN"/>
    <property type="match status" value="1"/>
</dbReference>
<dbReference type="Gene3D" id="3.40.50.300">
    <property type="entry name" value="P-loop containing nucleotide triphosphate hydrolases"/>
    <property type="match status" value="1"/>
</dbReference>
<dbReference type="InterPro" id="IPR036388">
    <property type="entry name" value="WH-like_DNA-bd_sf"/>
</dbReference>
<dbReference type="Proteomes" id="UP000241890">
    <property type="component" value="Unassembled WGS sequence"/>
</dbReference>
<dbReference type="Pfam" id="PF13676">
    <property type="entry name" value="TIR_2"/>
    <property type="match status" value="1"/>
</dbReference>
<dbReference type="SUPFAM" id="SSF52540">
    <property type="entry name" value="P-loop containing nucleoside triphosphate hydrolases"/>
    <property type="match status" value="1"/>
</dbReference>
<dbReference type="PANTHER" id="PTHR47679">
    <property type="entry name" value="PROTEIN TORNADO 1"/>
    <property type="match status" value="1"/>
</dbReference>
<dbReference type="OrthoDB" id="2095873at2759"/>
<dbReference type="GO" id="GO:0007165">
    <property type="term" value="P:signal transduction"/>
    <property type="evidence" value="ECO:0007669"/>
    <property type="project" value="InterPro"/>
</dbReference>
<name>A0A2R5GPY6_9STRA</name>
<dbReference type="InterPro" id="IPR000157">
    <property type="entry name" value="TIR_dom"/>
</dbReference>
<accession>A0A2R5GPY6</accession>
<dbReference type="InterPro" id="IPR032171">
    <property type="entry name" value="COR-A"/>
</dbReference>
<dbReference type="SUPFAM" id="SSF48452">
    <property type="entry name" value="TPR-like"/>
    <property type="match status" value="1"/>
</dbReference>
<evidence type="ECO:0000313" key="4">
    <source>
        <dbReference type="EMBL" id="GBG30411.1"/>
    </source>
</evidence>
<dbReference type="InterPro" id="IPR035897">
    <property type="entry name" value="Toll_tir_struct_dom_sf"/>
</dbReference>
<sequence>MSQPSVTTATAPGSATAVKDVLMQRIGFYPTHPVAWMYAARGLYKLGDYQLCIEALSHCLRNPKTLKEAQHLLGFSLMHMNQPEAAAAAFGKSSWEEEEFDSGFERQAYRVAALRMAAQEQAASKKRQSLPRRVSRGLVDAVRRRSSAARPFVAEVQVELVPEAEMAQRFEYAEIEDMAGQTQSGQKIKFTIWDYAGQDVFYALHHIFLTREGGVFMLVFDMQELLTEQKKALGYLRFWLNSIKLHAPKAPVLLVASHYDQASSSLQAVERILQSLFRKLRGIKLVKNSGARLSFFPIDNMSPAANRAADLRAAVEKAASKLEAVSQKISLRWLKVVDDLMKLNRDHVPFAKVQELATKYHAGDQTDELLEFFHELGMLVHLRATNTLHDKVVLNPQWLLDKLARVIADEIHVQDIYYDERLSDLELEDDFALLRHKGIGSRALLEFLWDDEEVEYLVEFMRGVMLLSNWDFPEDTFTSGHQGEPLYLVSSLLKNSTDADLDAEIADMDLGLTCVLDFTKFFLPAGVFARLLSLCAQYSGDVGVITRAPQLAGNQAIIRFGLSVFALEQIKDKIWIRVERDSAKPASTLKTLVSMFRGARDAVFRDLPWELLLQSPKNASVMVAYDTVAKARTSSAAFVESIGTKNARVADFEPFFKDGSLTEDERDTGEIEEADLSLAPGLEYHVFLSHKQLEAGDACNLMAEKLVNRGLKVWVDQRTEGNLSPEKMRAGIQASKCYLLFLSKTVFESEMVCMELDTALRAEKPILLVHESDPNRVGFAAFKTYIDTVPESARHIFGLSESMPFQRRLYLTESFYNELISRIDAS</sequence>
<dbReference type="Gene3D" id="1.10.10.10">
    <property type="entry name" value="Winged helix-like DNA-binding domain superfamily/Winged helix DNA-binding domain"/>
    <property type="match status" value="1"/>
</dbReference>